<evidence type="ECO:0000256" key="6">
    <source>
        <dbReference type="ARBA" id="ARBA00023015"/>
    </source>
</evidence>
<keyword evidence="7" id="KW-0238">DNA-binding</keyword>
<keyword evidence="10" id="KW-0464">Manganese</keyword>
<evidence type="ECO:0000256" key="10">
    <source>
        <dbReference type="ARBA" id="ARBA00023211"/>
    </source>
</evidence>
<name>A0A371P529_9ACTN</name>
<dbReference type="InterPro" id="IPR022687">
    <property type="entry name" value="HTH_DTXR"/>
</dbReference>
<accession>A0A371P529</accession>
<organism evidence="14 15">
    <name type="scientific">Aeromicrobium endophyticum</name>
    <dbReference type="NCBI Taxonomy" id="2292704"/>
    <lineage>
        <taxon>Bacteria</taxon>
        <taxon>Bacillati</taxon>
        <taxon>Actinomycetota</taxon>
        <taxon>Actinomycetes</taxon>
        <taxon>Propionibacteriales</taxon>
        <taxon>Nocardioidaceae</taxon>
        <taxon>Aeromicrobium</taxon>
    </lineage>
</organism>
<evidence type="ECO:0000256" key="11">
    <source>
        <dbReference type="ARBA" id="ARBA00032593"/>
    </source>
</evidence>
<keyword evidence="5" id="KW-0678">Repressor</keyword>
<dbReference type="InterPro" id="IPR022689">
    <property type="entry name" value="Iron_dep_repressor"/>
</dbReference>
<dbReference type="SMART" id="SM00899">
    <property type="entry name" value="FeoA"/>
    <property type="match status" value="1"/>
</dbReference>
<dbReference type="Gene3D" id="2.30.30.90">
    <property type="match status" value="1"/>
</dbReference>
<dbReference type="Pfam" id="PF04023">
    <property type="entry name" value="FeoA"/>
    <property type="match status" value="1"/>
</dbReference>
<evidence type="ECO:0000256" key="5">
    <source>
        <dbReference type="ARBA" id="ARBA00022491"/>
    </source>
</evidence>
<keyword evidence="9" id="KW-0804">Transcription</keyword>
<dbReference type="InterPro" id="IPR036421">
    <property type="entry name" value="Fe_dep_repressor_sf"/>
</dbReference>
<evidence type="ECO:0000256" key="4">
    <source>
        <dbReference type="ARBA" id="ARBA00022490"/>
    </source>
</evidence>
<comment type="similarity">
    <text evidence="2">Belongs to the DtxR/MntR family.</text>
</comment>
<dbReference type="Proteomes" id="UP000265581">
    <property type="component" value="Unassembled WGS sequence"/>
</dbReference>
<evidence type="ECO:0000256" key="1">
    <source>
        <dbReference type="ARBA" id="ARBA00004496"/>
    </source>
</evidence>
<dbReference type="PROSITE" id="PS50944">
    <property type="entry name" value="HTH_DTXR"/>
    <property type="match status" value="1"/>
</dbReference>
<evidence type="ECO:0000256" key="8">
    <source>
        <dbReference type="ARBA" id="ARBA00023159"/>
    </source>
</evidence>
<dbReference type="SUPFAM" id="SSF47979">
    <property type="entry name" value="Iron-dependent repressor protein, dimerization domain"/>
    <property type="match status" value="1"/>
</dbReference>
<dbReference type="AlphaFoldDB" id="A0A371P529"/>
<comment type="subunit">
    <text evidence="3">Homodimer.</text>
</comment>
<dbReference type="EMBL" id="QUBR01000002">
    <property type="protein sequence ID" value="REK71051.1"/>
    <property type="molecule type" value="Genomic_DNA"/>
</dbReference>
<reference evidence="14 15" key="1">
    <citation type="submission" date="2018-08" db="EMBL/GenBank/DDBJ databases">
        <title>Aeromicrobium sp. M2KJ-4, whole genome shotgun sequence.</title>
        <authorList>
            <person name="Tuo L."/>
        </authorList>
    </citation>
    <scope>NUCLEOTIDE SEQUENCE [LARGE SCALE GENOMIC DNA]</scope>
    <source>
        <strain evidence="14 15">M2KJ-4</strain>
    </source>
</reference>
<keyword evidence="6" id="KW-0805">Transcription regulation</keyword>
<proteinExistence type="inferred from homology"/>
<comment type="subcellular location">
    <subcellularLocation>
        <location evidence="1">Cytoplasm</location>
    </subcellularLocation>
</comment>
<dbReference type="InterPro" id="IPR007167">
    <property type="entry name" value="Fe-transptr_FeoA-like"/>
</dbReference>
<evidence type="ECO:0000313" key="15">
    <source>
        <dbReference type="Proteomes" id="UP000265581"/>
    </source>
</evidence>
<evidence type="ECO:0000256" key="12">
    <source>
        <dbReference type="SAM" id="MobiDB-lite"/>
    </source>
</evidence>
<dbReference type="InterPro" id="IPR038157">
    <property type="entry name" value="FeoA_core_dom"/>
</dbReference>
<dbReference type="GO" id="GO:0045892">
    <property type="term" value="P:negative regulation of DNA-templated transcription"/>
    <property type="evidence" value="ECO:0007669"/>
    <property type="project" value="TreeGrafter"/>
</dbReference>
<evidence type="ECO:0000256" key="7">
    <source>
        <dbReference type="ARBA" id="ARBA00023125"/>
    </source>
</evidence>
<protein>
    <recommendedName>
        <fullName evidence="11">Manganese transport regulator</fullName>
    </recommendedName>
</protein>
<keyword evidence="8" id="KW-0010">Activator</keyword>
<feature type="domain" description="HTH dtxR-type" evidence="13">
    <location>
        <begin position="187"/>
        <end position="244"/>
    </location>
</feature>
<dbReference type="GO" id="GO:0005737">
    <property type="term" value="C:cytoplasm"/>
    <property type="evidence" value="ECO:0007669"/>
    <property type="project" value="UniProtKB-SubCell"/>
</dbReference>
<dbReference type="InterPro" id="IPR036388">
    <property type="entry name" value="WH-like_DNA-bd_sf"/>
</dbReference>
<dbReference type="Gene3D" id="1.10.10.10">
    <property type="entry name" value="Winged helix-like DNA-binding domain superfamily/Winged helix DNA-binding domain"/>
    <property type="match status" value="1"/>
</dbReference>
<dbReference type="Gene3D" id="1.10.60.10">
    <property type="entry name" value="Iron dependent repressor, metal binding and dimerisation domain"/>
    <property type="match status" value="1"/>
</dbReference>
<sequence>MAGAGAVDAVTSKTLLLPATVEGAPATAVRSVQDAERLEQLAQRLLALRVGADVRHAAPRDVLRVAHRRRSGDAGARLEQRRQLVGRPGRRPSSHGGEDRGLLALDADGQDAHALLDPDVAHGRLPDDLQVVRLQRQVAAVGRQGSGAGDAHQVVLAVVDERAHGLHATSLSYPLGVANRRNVVAVEDCLKAIYSVGEWDESARTVGDIAARLRASTSSVSEMVKRLTDDGLVEHERYGHVDLTETGLARALQMVRRHRLIETYLVTALDYGWDEVHDEAEVLEHAISDLMLDRMDRRLGQPWRDPHGDAIPTSEGVLHRPVARPLGELAEDEGGHVVRIDDDDPELLRWFAEHGLVLDVGLTVTGRKPFGGATEVRVDTADGSTTLDLGLQAVAALWIGPTPPVDATSGGCHYAACEHVGPESS</sequence>
<keyword evidence="4" id="KW-0963">Cytoplasm</keyword>
<dbReference type="SMART" id="SM00529">
    <property type="entry name" value="HTH_DTXR"/>
    <property type="match status" value="1"/>
</dbReference>
<dbReference type="Pfam" id="PF01325">
    <property type="entry name" value="Fe_dep_repress"/>
    <property type="match status" value="1"/>
</dbReference>
<dbReference type="FunFam" id="1.10.60.10:FF:000004">
    <property type="entry name" value="DtxR family transcriptional regulator"/>
    <property type="match status" value="1"/>
</dbReference>
<dbReference type="GO" id="GO:0003700">
    <property type="term" value="F:DNA-binding transcription factor activity"/>
    <property type="evidence" value="ECO:0007669"/>
    <property type="project" value="InterPro"/>
</dbReference>
<dbReference type="OrthoDB" id="9791355at2"/>
<evidence type="ECO:0000259" key="13">
    <source>
        <dbReference type="PROSITE" id="PS50944"/>
    </source>
</evidence>
<dbReference type="PANTHER" id="PTHR33238">
    <property type="entry name" value="IRON (METAL) DEPENDENT REPRESSOR, DTXR FAMILY"/>
    <property type="match status" value="1"/>
</dbReference>
<dbReference type="PANTHER" id="PTHR33238:SF11">
    <property type="entry name" value="TRANSCRIPTIONAL REGULATOR MNTR"/>
    <property type="match status" value="1"/>
</dbReference>
<dbReference type="Pfam" id="PF02742">
    <property type="entry name" value="Fe_dep_repr_C"/>
    <property type="match status" value="1"/>
</dbReference>
<evidence type="ECO:0000256" key="2">
    <source>
        <dbReference type="ARBA" id="ARBA00007871"/>
    </source>
</evidence>
<feature type="region of interest" description="Disordered" evidence="12">
    <location>
        <begin position="82"/>
        <end position="102"/>
    </location>
</feature>
<dbReference type="GO" id="GO:0046983">
    <property type="term" value="F:protein dimerization activity"/>
    <property type="evidence" value="ECO:0007669"/>
    <property type="project" value="InterPro"/>
</dbReference>
<evidence type="ECO:0000313" key="14">
    <source>
        <dbReference type="EMBL" id="REK71051.1"/>
    </source>
</evidence>
<comment type="caution">
    <text evidence="14">The sequence shown here is derived from an EMBL/GenBank/DDBJ whole genome shotgun (WGS) entry which is preliminary data.</text>
</comment>
<dbReference type="GO" id="GO:0003677">
    <property type="term" value="F:DNA binding"/>
    <property type="evidence" value="ECO:0007669"/>
    <property type="project" value="UniProtKB-KW"/>
</dbReference>
<dbReference type="SUPFAM" id="SSF46785">
    <property type="entry name" value="Winged helix' DNA-binding domain"/>
    <property type="match status" value="1"/>
</dbReference>
<evidence type="ECO:0000256" key="3">
    <source>
        <dbReference type="ARBA" id="ARBA00011738"/>
    </source>
</evidence>
<dbReference type="InterPro" id="IPR036390">
    <property type="entry name" value="WH_DNA-bd_sf"/>
</dbReference>
<evidence type="ECO:0000256" key="9">
    <source>
        <dbReference type="ARBA" id="ARBA00023163"/>
    </source>
</evidence>
<gene>
    <name evidence="14" type="ORF">DX116_13535</name>
</gene>
<dbReference type="InterPro" id="IPR050536">
    <property type="entry name" value="DtxR_MntR_Metal-Reg"/>
</dbReference>
<dbReference type="InterPro" id="IPR001367">
    <property type="entry name" value="Fe_dep_repressor"/>
</dbReference>
<dbReference type="GO" id="GO:0046914">
    <property type="term" value="F:transition metal ion binding"/>
    <property type="evidence" value="ECO:0007669"/>
    <property type="project" value="InterPro"/>
</dbReference>
<keyword evidence="15" id="KW-1185">Reference proteome</keyword>